<dbReference type="Pfam" id="PF13370">
    <property type="entry name" value="Fer4_13"/>
    <property type="match status" value="1"/>
</dbReference>
<gene>
    <name evidence="1" type="ORF">WPS_35110</name>
</gene>
<dbReference type="KEGG" id="vab:WPS_35110"/>
<organism evidence="1 2">
    <name type="scientific">Vulcanimicrobium alpinum</name>
    <dbReference type="NCBI Taxonomy" id="3016050"/>
    <lineage>
        <taxon>Bacteria</taxon>
        <taxon>Bacillati</taxon>
        <taxon>Vulcanimicrobiota</taxon>
        <taxon>Vulcanimicrobiia</taxon>
        <taxon>Vulcanimicrobiales</taxon>
        <taxon>Vulcanimicrobiaceae</taxon>
        <taxon>Vulcanimicrobium</taxon>
    </lineage>
</organism>
<dbReference type="RefSeq" id="WP_317995780.1">
    <property type="nucleotide sequence ID" value="NZ_AP025523.1"/>
</dbReference>
<name>A0AAN2CB29_UNVUL</name>
<sequence length="118" mass="12510">MADPARRLRTNTDGPFFVDASCIDCDACRSFAPLTFAARGAHSAVVAQPAEPADVAAAQRALTACPVGAIGDTAHRQVRDAIASFPLFVDGPVSELGFKRARRTARPRIWSRTPMATG</sequence>
<dbReference type="EMBL" id="AP025523">
    <property type="protein sequence ID" value="BDE08235.1"/>
    <property type="molecule type" value="Genomic_DNA"/>
</dbReference>
<protein>
    <recommendedName>
        <fullName evidence="3">Ferredoxin</fullName>
    </recommendedName>
</protein>
<evidence type="ECO:0008006" key="3">
    <source>
        <dbReference type="Google" id="ProtNLM"/>
    </source>
</evidence>
<dbReference type="SUPFAM" id="SSF54862">
    <property type="entry name" value="4Fe-4S ferredoxins"/>
    <property type="match status" value="1"/>
</dbReference>
<reference evidence="1 2" key="1">
    <citation type="journal article" date="2022" name="ISME Commun">
        <title>Vulcanimicrobium alpinus gen. nov. sp. nov., the first cultivated representative of the candidate phylum 'Eremiobacterota', is a metabolically versatile aerobic anoxygenic phototroph.</title>
        <authorList>
            <person name="Yabe S."/>
            <person name="Muto K."/>
            <person name="Abe K."/>
            <person name="Yokota A."/>
            <person name="Staudigel H."/>
            <person name="Tebo B.M."/>
        </authorList>
    </citation>
    <scope>NUCLEOTIDE SEQUENCE [LARGE SCALE GENOMIC DNA]</scope>
    <source>
        <strain evidence="1 2">WC8-2</strain>
    </source>
</reference>
<dbReference type="Gene3D" id="3.30.70.20">
    <property type="match status" value="1"/>
</dbReference>
<dbReference type="PANTHER" id="PTHR42773">
    <property type="entry name" value="METALLO-BETA-LACTAMASE-RELATED"/>
    <property type="match status" value="1"/>
</dbReference>
<keyword evidence="2" id="KW-1185">Reference proteome</keyword>
<dbReference type="PANTHER" id="PTHR42773:SF1">
    <property type="entry name" value="METALLO-BETA-LACTAMASE FAMILY PROTEIN"/>
    <property type="match status" value="1"/>
</dbReference>
<evidence type="ECO:0000313" key="1">
    <source>
        <dbReference type="EMBL" id="BDE08235.1"/>
    </source>
</evidence>
<dbReference type="Proteomes" id="UP001317532">
    <property type="component" value="Chromosome"/>
</dbReference>
<proteinExistence type="predicted"/>
<dbReference type="AlphaFoldDB" id="A0AAN2CB29"/>
<accession>A0AAN2CB29</accession>
<evidence type="ECO:0000313" key="2">
    <source>
        <dbReference type="Proteomes" id="UP001317532"/>
    </source>
</evidence>